<feature type="transmembrane region" description="Helical" evidence="1">
    <location>
        <begin position="12"/>
        <end position="30"/>
    </location>
</feature>
<sequence length="401" mass="45015">MDKDLVIHPRKSKAWLYGTMFIGIVFNAYASNAYANIPGLAPKSPWDLDGYISYVGVAQRYDTIGTVDDHQLQNRLNFEYRFDSPWRFNASIRNRVLVGDSLDSEVYRSAVTEDKGYFNLSYDWHNSDDAIVTSQFDRLYVTYQDNNIKGRIGRYRINWGMNTIWNPNDLFNPYSIYNVDYPEKPGVDAAEFTYKLGFASEVNAVYAPNQNSDLDSYAGRYLFNRDGWDAQIIAGKSYLDLTLGAGIAGDIKGIGLKAEMSYFSPYDEQAADSLGIELDSALVASAEATYSFGGLRNWMGNAAILYLSDPYPLDTTSTSQLPLTARTLSFTQWTGYADIGFDLTALSRVTAQASYYDDGTYFLGGSLSYSLADNWTLSGFVQYFDGVINNTSVYGQLGWYF</sequence>
<keyword evidence="1" id="KW-0812">Transmembrane</keyword>
<organism evidence="2 3">
    <name type="scientific">Vibrio ulleungensis</name>
    <dbReference type="NCBI Taxonomy" id="2807619"/>
    <lineage>
        <taxon>Bacteria</taxon>
        <taxon>Pseudomonadati</taxon>
        <taxon>Pseudomonadota</taxon>
        <taxon>Gammaproteobacteria</taxon>
        <taxon>Vibrionales</taxon>
        <taxon>Vibrionaceae</taxon>
        <taxon>Vibrio</taxon>
    </lineage>
</organism>
<reference evidence="2 3" key="1">
    <citation type="submission" date="2021-02" db="EMBL/GenBank/DDBJ databases">
        <authorList>
            <person name="Park J.-S."/>
        </authorList>
    </citation>
    <scope>NUCLEOTIDE SEQUENCE [LARGE SCALE GENOMIC DNA]</scope>
    <source>
        <strain evidence="2 3">188UL20-2</strain>
    </source>
</reference>
<dbReference type="Proteomes" id="UP000809621">
    <property type="component" value="Unassembled WGS sequence"/>
</dbReference>
<keyword evidence="3" id="KW-1185">Reference proteome</keyword>
<comment type="caution">
    <text evidence="2">The sequence shown here is derived from an EMBL/GenBank/DDBJ whole genome shotgun (WGS) entry which is preliminary data.</text>
</comment>
<dbReference type="EMBL" id="JAFEUM010000001">
    <property type="protein sequence ID" value="MBM7035461.1"/>
    <property type="molecule type" value="Genomic_DNA"/>
</dbReference>
<evidence type="ECO:0000313" key="2">
    <source>
        <dbReference type="EMBL" id="MBM7035461.1"/>
    </source>
</evidence>
<keyword evidence="1" id="KW-0472">Membrane</keyword>
<dbReference type="RefSeq" id="WP_205157060.1">
    <property type="nucleotide sequence ID" value="NZ_JAFEUM010000001.1"/>
</dbReference>
<gene>
    <name evidence="2" type="ORF">JQC93_03495</name>
</gene>
<name>A0ABS2HI21_9VIBR</name>
<accession>A0ABS2HI21</accession>
<evidence type="ECO:0008006" key="4">
    <source>
        <dbReference type="Google" id="ProtNLM"/>
    </source>
</evidence>
<protein>
    <recommendedName>
        <fullName evidence="4">DUF1302 domain-containing protein</fullName>
    </recommendedName>
</protein>
<keyword evidence="1" id="KW-1133">Transmembrane helix</keyword>
<evidence type="ECO:0000256" key="1">
    <source>
        <dbReference type="SAM" id="Phobius"/>
    </source>
</evidence>
<proteinExistence type="predicted"/>
<evidence type="ECO:0000313" key="3">
    <source>
        <dbReference type="Proteomes" id="UP000809621"/>
    </source>
</evidence>